<evidence type="ECO:0000256" key="2">
    <source>
        <dbReference type="ARBA" id="ARBA00004308"/>
    </source>
</evidence>
<keyword evidence="4 9" id="KW-0808">Transferase</keyword>
<keyword evidence="5" id="KW-0812">Transmembrane</keyword>
<keyword evidence="7" id="KW-0472">Membrane</keyword>
<evidence type="ECO:0000256" key="1">
    <source>
        <dbReference type="ARBA" id="ARBA00004167"/>
    </source>
</evidence>
<keyword evidence="10" id="KW-1185">Reference proteome</keyword>
<keyword evidence="8" id="KW-0325">Glycoprotein</keyword>
<name>A0ABV6BB05_9GAMM</name>
<keyword evidence="3 9" id="KW-0328">Glycosyltransferase</keyword>
<evidence type="ECO:0000256" key="6">
    <source>
        <dbReference type="ARBA" id="ARBA00022989"/>
    </source>
</evidence>
<keyword evidence="6" id="KW-1133">Transmembrane helix</keyword>
<accession>A0ABV6BB05</accession>
<comment type="subcellular location">
    <subcellularLocation>
        <location evidence="2">Endomembrane system</location>
    </subcellularLocation>
    <subcellularLocation>
        <location evidence="1">Membrane</location>
        <topology evidence="1">Single-pass membrane protein</topology>
    </subcellularLocation>
</comment>
<comment type="caution">
    <text evidence="9">The sequence shown here is derived from an EMBL/GenBank/DDBJ whole genome shotgun (WGS) entry which is preliminary data.</text>
</comment>
<dbReference type="InterPro" id="IPR038578">
    <property type="entry name" value="GT29-like_sf"/>
</dbReference>
<evidence type="ECO:0000256" key="3">
    <source>
        <dbReference type="ARBA" id="ARBA00022676"/>
    </source>
</evidence>
<dbReference type="InterPro" id="IPR001675">
    <property type="entry name" value="Glyco_trans_29"/>
</dbReference>
<evidence type="ECO:0000256" key="5">
    <source>
        <dbReference type="ARBA" id="ARBA00022692"/>
    </source>
</evidence>
<dbReference type="Proteomes" id="UP001589813">
    <property type="component" value="Unassembled WGS sequence"/>
</dbReference>
<dbReference type="PANTHER" id="PTHR11987:SF36">
    <property type="entry name" value="SIA-ALPHA-2,3-GAL-BETA-1,4-GLCNAC-R:ALPHA 2,8-SIALYLTRANSFERASE"/>
    <property type="match status" value="1"/>
</dbReference>
<sequence>MTVVQHCWSRALASKDDATLSVCRQQAITARQQGMYQPTTLRRFRQVWQQSGHAKDWLQYLRFRRTLGYPLTAHRAKAIASLLQGPWWLRWKHGVLPAEQRQFAQLLQEYQQQLPEQSDWLTAQLQQQDQLLQHWMQRCRQANRIAIVGNSGSLAGSGAGAQIDQADLVIRFNHCFSDHTSAADAGQKTDIWVVAPGFRGPQQQTSLTILSGPAMLWHQQQFSYLQQVNSPLLQVPLDCWRKMVRQFAAPPSAAPLVTQLLLSQGVKPTQLQLFGLNPADSNRYHFALPAHQPSLRHHWKAEQQWWQQLRDLGAQ</sequence>
<protein>
    <submittedName>
        <fullName evidence="9">Glycosyltransferase family 29 protein</fullName>
        <ecNumber evidence="9">2.4.-.-</ecNumber>
    </submittedName>
</protein>
<evidence type="ECO:0000256" key="7">
    <source>
        <dbReference type="ARBA" id="ARBA00023136"/>
    </source>
</evidence>
<dbReference type="Pfam" id="PF00777">
    <property type="entry name" value="Glyco_transf_29"/>
    <property type="match status" value="1"/>
</dbReference>
<evidence type="ECO:0000313" key="9">
    <source>
        <dbReference type="EMBL" id="MFC0047242.1"/>
    </source>
</evidence>
<dbReference type="RefSeq" id="WP_377240330.1">
    <property type="nucleotide sequence ID" value="NZ_JBHLXP010000001.1"/>
</dbReference>
<dbReference type="Gene3D" id="3.90.1480.20">
    <property type="entry name" value="Glycosyl transferase family 29"/>
    <property type="match status" value="1"/>
</dbReference>
<evidence type="ECO:0000313" key="10">
    <source>
        <dbReference type="Proteomes" id="UP001589813"/>
    </source>
</evidence>
<gene>
    <name evidence="9" type="ORF">ACFFJP_02930</name>
</gene>
<reference evidence="9 10" key="1">
    <citation type="submission" date="2024-09" db="EMBL/GenBank/DDBJ databases">
        <authorList>
            <person name="Sun Q."/>
            <person name="Mori K."/>
        </authorList>
    </citation>
    <scope>NUCLEOTIDE SEQUENCE [LARGE SCALE GENOMIC DNA]</scope>
    <source>
        <strain evidence="9 10">KCTC 23315</strain>
    </source>
</reference>
<dbReference type="GO" id="GO:0016757">
    <property type="term" value="F:glycosyltransferase activity"/>
    <property type="evidence" value="ECO:0007669"/>
    <property type="project" value="UniProtKB-KW"/>
</dbReference>
<dbReference type="PANTHER" id="PTHR11987">
    <property type="entry name" value="ALPHA-2,8-SIALYLTRANSFERASE"/>
    <property type="match status" value="1"/>
</dbReference>
<dbReference type="EC" id="2.4.-.-" evidence="9"/>
<proteinExistence type="predicted"/>
<organism evidence="9 10">
    <name type="scientific">Rheinheimera tilapiae</name>
    <dbReference type="NCBI Taxonomy" id="875043"/>
    <lineage>
        <taxon>Bacteria</taxon>
        <taxon>Pseudomonadati</taxon>
        <taxon>Pseudomonadota</taxon>
        <taxon>Gammaproteobacteria</taxon>
        <taxon>Chromatiales</taxon>
        <taxon>Chromatiaceae</taxon>
        <taxon>Rheinheimera</taxon>
    </lineage>
</organism>
<dbReference type="EMBL" id="JBHLXP010000001">
    <property type="protein sequence ID" value="MFC0047242.1"/>
    <property type="molecule type" value="Genomic_DNA"/>
</dbReference>
<dbReference type="InterPro" id="IPR050943">
    <property type="entry name" value="Glycosyltr_29_Sialyltrsf"/>
</dbReference>
<evidence type="ECO:0000256" key="8">
    <source>
        <dbReference type="ARBA" id="ARBA00023180"/>
    </source>
</evidence>
<evidence type="ECO:0000256" key="4">
    <source>
        <dbReference type="ARBA" id="ARBA00022679"/>
    </source>
</evidence>